<protein>
    <submittedName>
        <fullName evidence="2">Uncharacterized protein</fullName>
    </submittedName>
</protein>
<evidence type="ECO:0000256" key="1">
    <source>
        <dbReference type="SAM" id="MobiDB-lite"/>
    </source>
</evidence>
<feature type="compositionally biased region" description="Polar residues" evidence="1">
    <location>
        <begin position="1"/>
        <end position="15"/>
    </location>
</feature>
<keyword evidence="3" id="KW-1185">Reference proteome</keyword>
<sequence length="96" mass="10318">MRLFSSYSHQASLQRKSARRFTPPTAATPRGHEGRGHHSRGQGGRGKGRFQAHGQQQFAPTRASGFGQTIGCAAAPRHPTNGTTGHSAIHCTPRFT</sequence>
<gene>
    <name evidence="2" type="ORF">CEPIT_LOCUS18169</name>
</gene>
<comment type="caution">
    <text evidence="2">The sequence shown here is derived from an EMBL/GenBank/DDBJ whole genome shotgun (WGS) entry which is preliminary data.</text>
</comment>
<evidence type="ECO:0000313" key="2">
    <source>
        <dbReference type="EMBL" id="CAH9107911.1"/>
    </source>
</evidence>
<feature type="region of interest" description="Disordered" evidence="1">
    <location>
        <begin position="1"/>
        <end position="96"/>
    </location>
</feature>
<dbReference type="AlphaFoldDB" id="A0AAV0DUY5"/>
<dbReference type="Proteomes" id="UP001152523">
    <property type="component" value="Unassembled WGS sequence"/>
</dbReference>
<name>A0AAV0DUY5_9ASTE</name>
<evidence type="ECO:0000313" key="3">
    <source>
        <dbReference type="Proteomes" id="UP001152523"/>
    </source>
</evidence>
<reference evidence="2" key="1">
    <citation type="submission" date="2022-07" db="EMBL/GenBank/DDBJ databases">
        <authorList>
            <person name="Macas J."/>
            <person name="Novak P."/>
            <person name="Neumann P."/>
        </authorList>
    </citation>
    <scope>NUCLEOTIDE SEQUENCE</scope>
</reference>
<proteinExistence type="predicted"/>
<dbReference type="EMBL" id="CAMAPF010000145">
    <property type="protein sequence ID" value="CAH9107911.1"/>
    <property type="molecule type" value="Genomic_DNA"/>
</dbReference>
<accession>A0AAV0DUY5</accession>
<organism evidence="2 3">
    <name type="scientific">Cuscuta epithymum</name>
    <dbReference type="NCBI Taxonomy" id="186058"/>
    <lineage>
        <taxon>Eukaryota</taxon>
        <taxon>Viridiplantae</taxon>
        <taxon>Streptophyta</taxon>
        <taxon>Embryophyta</taxon>
        <taxon>Tracheophyta</taxon>
        <taxon>Spermatophyta</taxon>
        <taxon>Magnoliopsida</taxon>
        <taxon>eudicotyledons</taxon>
        <taxon>Gunneridae</taxon>
        <taxon>Pentapetalae</taxon>
        <taxon>asterids</taxon>
        <taxon>lamiids</taxon>
        <taxon>Solanales</taxon>
        <taxon>Convolvulaceae</taxon>
        <taxon>Cuscuteae</taxon>
        <taxon>Cuscuta</taxon>
        <taxon>Cuscuta subgen. Cuscuta</taxon>
    </lineage>
</organism>
<feature type="compositionally biased region" description="Basic residues" evidence="1">
    <location>
        <begin position="37"/>
        <end position="50"/>
    </location>
</feature>